<keyword evidence="7" id="KW-1133">Transmembrane helix</keyword>
<dbReference type="CDD" id="cd16917">
    <property type="entry name" value="HATPase_UhpB-NarQ-NarX-like"/>
    <property type="match status" value="1"/>
</dbReference>
<sequence>MKTGRFSFLLLLGVVFSCNATTAQQQAVKLQDSSQFYYNSVNELSNYGTLPAAISYIHKVYQSRLKIGDTLNAIGDLWYVASGQLALDFYVESEITAVKAYNLLQNYSKKEDAGPYQLSLYNLLGRIFRAREDYQAAIDFYTAALENNNASEVKLILYNNLGNVYKELDELDQAWKFYSQAWELAEKSIDTLNIARVLDNKGTILLKNKQDDALDYFQQALMLRRQKNSKVGLKSSYHSLAKYFSTRDREKAIAYADSMKTLAASLGPEDRLEALRLQLELGVLTYGKEFQQLSDSLQRARKLATNKYAYRLYSLEEEQRRSRELQLSNAKFKNRILLLLLVIIFMAIIAGLVYVIILYRNKRKRIRLVFETESRISKKVHDEVANDLYHLMTKMESGKQELPATVDELERIYERTRDISRELTDLDYRNNYELLLVELLQGYTSNTVQVITRNLSGIKWDALSKDRKATLYRALQELMTNMKKHSEASLVAVSFEQQGKRVLVHYSDNGRGSKILLKGGLLNTENRMDAIGGAISFESEPGKGFKATITI</sequence>
<evidence type="ECO:0000256" key="5">
    <source>
        <dbReference type="ARBA" id="ARBA00023012"/>
    </source>
</evidence>
<feature type="domain" description="Histidine kinase/HSP90-like ATPase" evidence="9">
    <location>
        <begin position="469"/>
        <end position="550"/>
    </location>
</feature>
<dbReference type="InterPro" id="IPR050482">
    <property type="entry name" value="Sensor_HK_TwoCompSys"/>
</dbReference>
<evidence type="ECO:0000256" key="8">
    <source>
        <dbReference type="SAM" id="SignalP"/>
    </source>
</evidence>
<dbReference type="EMBL" id="CP027062">
    <property type="protein sequence ID" value="AVI50924.1"/>
    <property type="molecule type" value="Genomic_DNA"/>
</dbReference>
<evidence type="ECO:0000256" key="7">
    <source>
        <dbReference type="SAM" id="Phobius"/>
    </source>
</evidence>
<keyword evidence="4" id="KW-0418">Kinase</keyword>
<feature type="chain" id="PRO_5015765275" description="histidine kinase" evidence="8">
    <location>
        <begin position="21"/>
        <end position="551"/>
    </location>
</feature>
<dbReference type="GO" id="GO:0000160">
    <property type="term" value="P:phosphorelay signal transduction system"/>
    <property type="evidence" value="ECO:0007669"/>
    <property type="project" value="UniProtKB-KW"/>
</dbReference>
<keyword evidence="5" id="KW-0902">Two-component regulatory system</keyword>
<dbReference type="EC" id="2.7.13.3" evidence="2"/>
<evidence type="ECO:0000256" key="6">
    <source>
        <dbReference type="PROSITE-ProRule" id="PRU00339"/>
    </source>
</evidence>
<dbReference type="Proteomes" id="UP000238442">
    <property type="component" value="Chromosome"/>
</dbReference>
<keyword evidence="7" id="KW-0812">Transmembrane</keyword>
<dbReference type="Gene3D" id="1.25.40.10">
    <property type="entry name" value="Tetratricopeptide repeat domain"/>
    <property type="match status" value="1"/>
</dbReference>
<evidence type="ECO:0000259" key="9">
    <source>
        <dbReference type="Pfam" id="PF02518"/>
    </source>
</evidence>
<keyword evidence="3" id="KW-0808">Transferase</keyword>
<comment type="catalytic activity">
    <reaction evidence="1">
        <text>ATP + protein L-histidine = ADP + protein N-phospho-L-histidine.</text>
        <dbReference type="EC" id="2.7.13.3"/>
    </reaction>
</comment>
<gene>
    <name evidence="10" type="ORF">C5O00_06940</name>
</gene>
<feature type="repeat" description="TPR" evidence="6">
    <location>
        <begin position="118"/>
        <end position="151"/>
    </location>
</feature>
<dbReference type="PANTHER" id="PTHR24421:SF10">
    <property type="entry name" value="NITRATE_NITRITE SENSOR PROTEIN NARQ"/>
    <property type="match status" value="1"/>
</dbReference>
<keyword evidence="7" id="KW-0472">Membrane</keyword>
<dbReference type="Pfam" id="PF02518">
    <property type="entry name" value="HATPase_c"/>
    <property type="match status" value="1"/>
</dbReference>
<dbReference type="PROSITE" id="PS51257">
    <property type="entry name" value="PROKAR_LIPOPROTEIN"/>
    <property type="match status" value="1"/>
</dbReference>
<evidence type="ECO:0000256" key="2">
    <source>
        <dbReference type="ARBA" id="ARBA00012438"/>
    </source>
</evidence>
<feature type="transmembrane region" description="Helical" evidence="7">
    <location>
        <begin position="336"/>
        <end position="359"/>
    </location>
</feature>
<evidence type="ECO:0000313" key="11">
    <source>
        <dbReference type="Proteomes" id="UP000238442"/>
    </source>
</evidence>
<dbReference type="KEGG" id="aue:C5O00_06940"/>
<dbReference type="SUPFAM" id="SSF48452">
    <property type="entry name" value="TPR-like"/>
    <property type="match status" value="2"/>
</dbReference>
<dbReference type="Pfam" id="PF13424">
    <property type="entry name" value="TPR_12"/>
    <property type="match status" value="1"/>
</dbReference>
<evidence type="ECO:0000256" key="4">
    <source>
        <dbReference type="ARBA" id="ARBA00022777"/>
    </source>
</evidence>
<keyword evidence="11" id="KW-1185">Reference proteome</keyword>
<evidence type="ECO:0000313" key="10">
    <source>
        <dbReference type="EMBL" id="AVI50924.1"/>
    </source>
</evidence>
<protein>
    <recommendedName>
        <fullName evidence="2">histidine kinase</fullName>
        <ecNumber evidence="2">2.7.13.3</ecNumber>
    </recommendedName>
</protein>
<feature type="signal peptide" evidence="8">
    <location>
        <begin position="1"/>
        <end position="20"/>
    </location>
</feature>
<dbReference type="InterPro" id="IPR011990">
    <property type="entry name" value="TPR-like_helical_dom_sf"/>
</dbReference>
<dbReference type="Pfam" id="PF13176">
    <property type="entry name" value="TPR_7"/>
    <property type="match status" value="1"/>
</dbReference>
<keyword evidence="6" id="KW-0802">TPR repeat</keyword>
<accession>A0A2S0HWK1</accession>
<evidence type="ECO:0000256" key="3">
    <source>
        <dbReference type="ARBA" id="ARBA00022679"/>
    </source>
</evidence>
<dbReference type="InterPro" id="IPR003594">
    <property type="entry name" value="HATPase_dom"/>
</dbReference>
<dbReference type="Gene3D" id="3.30.565.10">
    <property type="entry name" value="Histidine kinase-like ATPase, C-terminal domain"/>
    <property type="match status" value="1"/>
</dbReference>
<feature type="repeat" description="TPR" evidence="6">
    <location>
        <begin position="155"/>
        <end position="188"/>
    </location>
</feature>
<reference evidence="10 11" key="1">
    <citation type="submission" date="2018-02" db="EMBL/GenBank/DDBJ databases">
        <title>Genomic analysis of the strain RR4-38 isolated from a seawater recirculating aquaculture system.</title>
        <authorList>
            <person name="Kim Y.-S."/>
            <person name="Jang Y.H."/>
            <person name="Kim K.-H."/>
        </authorList>
    </citation>
    <scope>NUCLEOTIDE SEQUENCE [LARGE SCALE GENOMIC DNA]</scope>
    <source>
        <strain evidence="10 11">RR4-38</strain>
    </source>
</reference>
<dbReference type="InterPro" id="IPR019734">
    <property type="entry name" value="TPR_rpt"/>
</dbReference>
<dbReference type="AlphaFoldDB" id="A0A2S0HWK1"/>
<dbReference type="SUPFAM" id="SSF55874">
    <property type="entry name" value="ATPase domain of HSP90 chaperone/DNA topoisomerase II/histidine kinase"/>
    <property type="match status" value="1"/>
</dbReference>
<dbReference type="GO" id="GO:0004673">
    <property type="term" value="F:protein histidine kinase activity"/>
    <property type="evidence" value="ECO:0007669"/>
    <property type="project" value="UniProtKB-EC"/>
</dbReference>
<dbReference type="RefSeq" id="WP_105216122.1">
    <property type="nucleotide sequence ID" value="NZ_CP027062.1"/>
</dbReference>
<keyword evidence="8" id="KW-0732">Signal</keyword>
<evidence type="ECO:0000256" key="1">
    <source>
        <dbReference type="ARBA" id="ARBA00000085"/>
    </source>
</evidence>
<name>A0A2S0HWK1_9FLAO</name>
<dbReference type="OrthoDB" id="943406at2"/>
<dbReference type="PROSITE" id="PS50005">
    <property type="entry name" value="TPR"/>
    <property type="match status" value="2"/>
</dbReference>
<dbReference type="PANTHER" id="PTHR24421">
    <property type="entry name" value="NITRATE/NITRITE SENSOR PROTEIN NARX-RELATED"/>
    <property type="match status" value="1"/>
</dbReference>
<organism evidence="10 11">
    <name type="scientific">Pukyongia salina</name>
    <dbReference type="NCBI Taxonomy" id="2094025"/>
    <lineage>
        <taxon>Bacteria</taxon>
        <taxon>Pseudomonadati</taxon>
        <taxon>Bacteroidota</taxon>
        <taxon>Flavobacteriia</taxon>
        <taxon>Flavobacteriales</taxon>
        <taxon>Flavobacteriaceae</taxon>
        <taxon>Pukyongia</taxon>
    </lineage>
</organism>
<proteinExistence type="predicted"/>
<dbReference type="SMART" id="SM00028">
    <property type="entry name" value="TPR"/>
    <property type="match status" value="3"/>
</dbReference>
<dbReference type="InterPro" id="IPR036890">
    <property type="entry name" value="HATPase_C_sf"/>
</dbReference>